<keyword evidence="2" id="KW-0560">Oxidoreductase</keyword>
<dbReference type="SUPFAM" id="SSF51735">
    <property type="entry name" value="NAD(P)-binding Rossmann-fold domains"/>
    <property type="match status" value="1"/>
</dbReference>
<dbReference type="InterPro" id="IPR013149">
    <property type="entry name" value="ADH-like_C"/>
</dbReference>
<proteinExistence type="predicted"/>
<dbReference type="PATRIC" id="fig|1671680.3.peg.1485"/>
<comment type="caution">
    <text evidence="2">The sequence shown here is derived from an EMBL/GenBank/DDBJ whole genome shotgun (WGS) entry which is preliminary data.</text>
</comment>
<dbReference type="EMBL" id="LIIN01000038">
    <property type="protein sequence ID" value="KZX21442.1"/>
    <property type="molecule type" value="Genomic_DNA"/>
</dbReference>
<reference evidence="2 3" key="1">
    <citation type="submission" date="2015-08" db="EMBL/GenBank/DDBJ databases">
        <title>Draft Genome Sequence of Rathayibacter sp. Strain VKM Ac-2596 Isolated from Leaf Gall Induced by Plant-Parasitic Nematodes.</title>
        <authorList>
            <person name="Vasilenko O.V."/>
            <person name="Starodumova I.P."/>
            <person name="Tarlachkov S.V."/>
            <person name="Dorofeeva L.V."/>
            <person name="Evtushenko L.I."/>
        </authorList>
    </citation>
    <scope>NUCLEOTIDE SEQUENCE [LARGE SCALE GENOMIC DNA]</scope>
    <source>
        <strain evidence="2 3">VKM Ac-2596</strain>
    </source>
</reference>
<keyword evidence="1" id="KW-0521">NADP</keyword>
<dbReference type="SMART" id="SM00829">
    <property type="entry name" value="PKS_ER"/>
    <property type="match status" value="1"/>
</dbReference>
<dbReference type="CDD" id="cd08253">
    <property type="entry name" value="zeta_crystallin"/>
    <property type="match status" value="1"/>
</dbReference>
<dbReference type="Gene3D" id="3.40.50.720">
    <property type="entry name" value="NAD(P)-binding Rossmann-like Domain"/>
    <property type="match status" value="1"/>
</dbReference>
<dbReference type="Gene3D" id="3.90.180.10">
    <property type="entry name" value="Medium-chain alcohol dehydrogenases, catalytic domain"/>
    <property type="match status" value="1"/>
</dbReference>
<evidence type="ECO:0000256" key="1">
    <source>
        <dbReference type="ARBA" id="ARBA00022857"/>
    </source>
</evidence>
<sequence length="370" mass="38267">MPVRSAAPTRDVLRPASGGNTGQCVLLGLGMRSIVYSRTGDSSVLSLVDRETQSPGAGEVRVRVLASGVNPTDWKARADGELAFDEVVPNQDGAGVVDAVGEGVEGLTVGDRVWMYLSAHRRPTGTAQESTVLLAEHVVRLPDGIGTEVAASLGVPAMTAHRALTVHEHGPSRLSPGALAGRTVLVQGGAGAVGHAAVQLAVWAGATVIATVSSDAKERLARAAGAQHVLQYPDGALADRIRELAPDGVEHIVEVAPAQNAALDVEVLANHGSIAYYANNNGDEFTVPIVAGFVKNARWQGLLLYTVGEEALQAAAEDITAALADRALPVGEEAGLPLTWFPLEQTAAAHDAVEQGATGKVLIRVANEQS</sequence>
<dbReference type="Pfam" id="PF00107">
    <property type="entry name" value="ADH_zinc_N"/>
    <property type="match status" value="1"/>
</dbReference>
<keyword evidence="3" id="KW-1185">Reference proteome</keyword>
<gene>
    <name evidence="2" type="ORF">ACH61_01403</name>
</gene>
<protein>
    <submittedName>
        <fullName evidence="2">Alcohol dehydrogenase</fullName>
        <ecNumber evidence="2">1.1.1.1</ecNumber>
    </submittedName>
</protein>
<dbReference type="InterPro" id="IPR051603">
    <property type="entry name" value="Zinc-ADH_QOR/CCCR"/>
</dbReference>
<evidence type="ECO:0000313" key="2">
    <source>
        <dbReference type="EMBL" id="KZX21442.1"/>
    </source>
</evidence>
<dbReference type="EC" id="1.1.1.1" evidence="2"/>
<dbReference type="AlphaFoldDB" id="A0A166I0J2"/>
<dbReference type="SUPFAM" id="SSF50129">
    <property type="entry name" value="GroES-like"/>
    <property type="match status" value="1"/>
</dbReference>
<name>A0A166I0J2_9MICO</name>
<accession>A0A166I0J2</accession>
<dbReference type="InterPro" id="IPR020843">
    <property type="entry name" value="ER"/>
</dbReference>
<dbReference type="Proteomes" id="UP000076717">
    <property type="component" value="Unassembled WGS sequence"/>
</dbReference>
<organism evidence="2 3">
    <name type="scientific">Rathayibacter tanaceti</name>
    <dbReference type="NCBI Taxonomy" id="1671680"/>
    <lineage>
        <taxon>Bacteria</taxon>
        <taxon>Bacillati</taxon>
        <taxon>Actinomycetota</taxon>
        <taxon>Actinomycetes</taxon>
        <taxon>Micrococcales</taxon>
        <taxon>Microbacteriaceae</taxon>
        <taxon>Rathayibacter</taxon>
    </lineage>
</organism>
<dbReference type="InterPro" id="IPR013154">
    <property type="entry name" value="ADH-like_N"/>
</dbReference>
<dbReference type="PANTHER" id="PTHR44154:SF1">
    <property type="entry name" value="QUINONE OXIDOREDUCTASE"/>
    <property type="match status" value="1"/>
</dbReference>
<dbReference type="GO" id="GO:0004022">
    <property type="term" value="F:alcohol dehydrogenase (NAD+) activity"/>
    <property type="evidence" value="ECO:0007669"/>
    <property type="project" value="UniProtKB-EC"/>
</dbReference>
<dbReference type="InterPro" id="IPR036291">
    <property type="entry name" value="NAD(P)-bd_dom_sf"/>
</dbReference>
<evidence type="ECO:0000313" key="3">
    <source>
        <dbReference type="Proteomes" id="UP000076717"/>
    </source>
</evidence>
<dbReference type="PANTHER" id="PTHR44154">
    <property type="entry name" value="QUINONE OXIDOREDUCTASE"/>
    <property type="match status" value="1"/>
</dbReference>
<dbReference type="InterPro" id="IPR011032">
    <property type="entry name" value="GroES-like_sf"/>
</dbReference>
<dbReference type="Pfam" id="PF08240">
    <property type="entry name" value="ADH_N"/>
    <property type="match status" value="1"/>
</dbReference>